<dbReference type="PROSITE" id="PS50041">
    <property type="entry name" value="C_TYPE_LECTIN_2"/>
    <property type="match status" value="1"/>
</dbReference>
<name>A0A3P7J4Z9_STRVU</name>
<dbReference type="Proteomes" id="UP000270094">
    <property type="component" value="Unassembled WGS sequence"/>
</dbReference>
<dbReference type="Gene3D" id="3.10.100.10">
    <property type="entry name" value="Mannose-Binding Protein A, subunit A"/>
    <property type="match status" value="1"/>
</dbReference>
<dbReference type="PANTHER" id="PTHR22991">
    <property type="entry name" value="PROTEIN CBG13490"/>
    <property type="match status" value="1"/>
</dbReference>
<accession>A0A3P7J4Z9</accession>
<reference evidence="3 4" key="1">
    <citation type="submission" date="2018-11" db="EMBL/GenBank/DDBJ databases">
        <authorList>
            <consortium name="Pathogen Informatics"/>
        </authorList>
    </citation>
    <scope>NUCLEOTIDE SEQUENCE [LARGE SCALE GENOMIC DNA]</scope>
</reference>
<dbReference type="SUPFAM" id="SSF56436">
    <property type="entry name" value="C-type lectin-like"/>
    <property type="match status" value="1"/>
</dbReference>
<dbReference type="EMBL" id="UYYB01108115">
    <property type="protein sequence ID" value="VDM80301.1"/>
    <property type="molecule type" value="Genomic_DNA"/>
</dbReference>
<protein>
    <recommendedName>
        <fullName evidence="2">C-type lectin domain-containing protein</fullName>
    </recommendedName>
</protein>
<evidence type="ECO:0000256" key="1">
    <source>
        <dbReference type="ARBA" id="ARBA00023157"/>
    </source>
</evidence>
<dbReference type="AlphaFoldDB" id="A0A3P7J4Z9"/>
<organism evidence="3 4">
    <name type="scientific">Strongylus vulgaris</name>
    <name type="common">Blood worm</name>
    <dbReference type="NCBI Taxonomy" id="40348"/>
    <lineage>
        <taxon>Eukaryota</taxon>
        <taxon>Metazoa</taxon>
        <taxon>Ecdysozoa</taxon>
        <taxon>Nematoda</taxon>
        <taxon>Chromadorea</taxon>
        <taxon>Rhabditida</taxon>
        <taxon>Rhabditina</taxon>
        <taxon>Rhabditomorpha</taxon>
        <taxon>Strongyloidea</taxon>
        <taxon>Strongylidae</taxon>
        <taxon>Strongylus</taxon>
    </lineage>
</organism>
<dbReference type="OrthoDB" id="5838622at2759"/>
<proteinExistence type="predicted"/>
<dbReference type="CDD" id="cd00037">
    <property type="entry name" value="CLECT"/>
    <property type="match status" value="1"/>
</dbReference>
<sequence>MFEGKIMFSSFWNFAERLCRLVSLKNTGSFAIISFSCKRSINALNCPSGYVIGTDSLCYKVYDTHSSYRDASAKCLSDGGHLASIHNAFANSLVQQLGQNAGTVIWLGLNCPDTNANNCRWVDGMGTPATYNAFYPGNPSGIGECVLMMISGAANGRWVTGDCDSMQIGFACQVDVQS</sequence>
<dbReference type="InterPro" id="IPR050976">
    <property type="entry name" value="Snaclec"/>
</dbReference>
<dbReference type="SMART" id="SM00034">
    <property type="entry name" value="CLECT"/>
    <property type="match status" value="1"/>
</dbReference>
<gene>
    <name evidence="3" type="ORF">SVUK_LOCUS15299</name>
</gene>
<evidence type="ECO:0000259" key="2">
    <source>
        <dbReference type="PROSITE" id="PS50041"/>
    </source>
</evidence>
<keyword evidence="4" id="KW-1185">Reference proteome</keyword>
<dbReference type="InterPro" id="IPR001304">
    <property type="entry name" value="C-type_lectin-like"/>
</dbReference>
<keyword evidence="1" id="KW-1015">Disulfide bond</keyword>
<feature type="domain" description="C-type lectin" evidence="2">
    <location>
        <begin position="54"/>
        <end position="164"/>
    </location>
</feature>
<evidence type="ECO:0000313" key="4">
    <source>
        <dbReference type="Proteomes" id="UP000270094"/>
    </source>
</evidence>
<evidence type="ECO:0000313" key="3">
    <source>
        <dbReference type="EMBL" id="VDM80301.1"/>
    </source>
</evidence>
<dbReference type="InterPro" id="IPR016186">
    <property type="entry name" value="C-type_lectin-like/link_sf"/>
</dbReference>
<dbReference type="InterPro" id="IPR016187">
    <property type="entry name" value="CTDL_fold"/>
</dbReference>
<dbReference type="PANTHER" id="PTHR22991:SF40">
    <property type="entry name" value="PROTEIN CBG13490"/>
    <property type="match status" value="1"/>
</dbReference>
<dbReference type="Pfam" id="PF00059">
    <property type="entry name" value="Lectin_C"/>
    <property type="match status" value="1"/>
</dbReference>